<keyword evidence="4" id="KW-0472">Membrane</keyword>
<reference evidence="5 6" key="1">
    <citation type="submission" date="2019-07" db="EMBL/GenBank/DDBJ databases">
        <title>Microlunatus dokdonensis sp. nov. isolated from the rhizospheric soil of the wild plant Elymus tsukushiensis.</title>
        <authorList>
            <person name="Ghim S.-Y."/>
            <person name="Hwang Y.-J."/>
            <person name="Son J.-S."/>
            <person name="Shin J.-H."/>
        </authorList>
    </citation>
    <scope>NUCLEOTIDE SEQUENCE [LARGE SCALE GENOMIC DNA]</scope>
    <source>
        <strain evidence="5 6">KUDC0627</strain>
    </source>
</reference>
<gene>
    <name evidence="5" type="primary">dacB</name>
    <name evidence="5" type="ORF">FOE78_04000</name>
</gene>
<dbReference type="PANTHER" id="PTHR30023">
    <property type="entry name" value="D-ALANYL-D-ALANINE CARBOXYPEPTIDASE"/>
    <property type="match status" value="1"/>
</dbReference>
<evidence type="ECO:0000256" key="2">
    <source>
        <dbReference type="ARBA" id="ARBA00022801"/>
    </source>
</evidence>
<feature type="region of interest" description="Disordered" evidence="3">
    <location>
        <begin position="172"/>
        <end position="193"/>
    </location>
</feature>
<dbReference type="GO" id="GO:0009002">
    <property type="term" value="F:serine-type D-Ala-D-Ala carboxypeptidase activity"/>
    <property type="evidence" value="ECO:0007669"/>
    <property type="project" value="UniProtKB-EC"/>
</dbReference>
<dbReference type="InterPro" id="IPR000667">
    <property type="entry name" value="Peptidase_S13"/>
</dbReference>
<keyword evidence="4" id="KW-1133">Transmembrane helix</keyword>
<dbReference type="EC" id="3.4.16.4" evidence="5"/>
<organism evidence="5 6">
    <name type="scientific">Microlunatus elymi</name>
    <dbReference type="NCBI Taxonomy" id="2596828"/>
    <lineage>
        <taxon>Bacteria</taxon>
        <taxon>Bacillati</taxon>
        <taxon>Actinomycetota</taxon>
        <taxon>Actinomycetes</taxon>
        <taxon>Propionibacteriales</taxon>
        <taxon>Propionibacteriaceae</taxon>
        <taxon>Microlunatus</taxon>
    </lineage>
</organism>
<dbReference type="GO" id="GO:0000270">
    <property type="term" value="P:peptidoglycan metabolic process"/>
    <property type="evidence" value="ECO:0007669"/>
    <property type="project" value="TreeGrafter"/>
</dbReference>
<feature type="region of interest" description="Disordered" evidence="3">
    <location>
        <begin position="52"/>
        <end position="80"/>
    </location>
</feature>
<proteinExistence type="inferred from homology"/>
<evidence type="ECO:0000313" key="6">
    <source>
        <dbReference type="Proteomes" id="UP000319263"/>
    </source>
</evidence>
<feature type="transmembrane region" description="Helical" evidence="4">
    <location>
        <begin position="26"/>
        <end position="48"/>
    </location>
</feature>
<dbReference type="EMBL" id="CP041692">
    <property type="protein sequence ID" value="QDP95189.1"/>
    <property type="molecule type" value="Genomic_DNA"/>
</dbReference>
<dbReference type="InterPro" id="IPR012338">
    <property type="entry name" value="Beta-lactam/transpept-like"/>
</dbReference>
<name>A0A516PVJ5_9ACTN</name>
<accession>A0A516PVJ5</accession>
<dbReference type="GO" id="GO:0006508">
    <property type="term" value="P:proteolysis"/>
    <property type="evidence" value="ECO:0007669"/>
    <property type="project" value="InterPro"/>
</dbReference>
<dbReference type="Pfam" id="PF02113">
    <property type="entry name" value="Peptidase_S13"/>
    <property type="match status" value="3"/>
</dbReference>
<dbReference type="SUPFAM" id="SSF56601">
    <property type="entry name" value="beta-lactamase/transpeptidase-like"/>
    <property type="match status" value="1"/>
</dbReference>
<dbReference type="NCBIfam" id="TIGR00666">
    <property type="entry name" value="PBP4"/>
    <property type="match status" value="1"/>
</dbReference>
<comment type="similarity">
    <text evidence="1">Belongs to the peptidase S13 family.</text>
</comment>
<dbReference type="AlphaFoldDB" id="A0A516PVJ5"/>
<protein>
    <submittedName>
        <fullName evidence="5">D-alanyl-D-alanine carboxypeptidase/D-alanyl-D-alanine-endopeptidase</fullName>
        <ecNumber evidence="5">3.4.16.4</ecNumber>
    </submittedName>
</protein>
<keyword evidence="5" id="KW-0121">Carboxypeptidase</keyword>
<keyword evidence="6" id="KW-1185">Reference proteome</keyword>
<dbReference type="Gene3D" id="3.40.710.10">
    <property type="entry name" value="DD-peptidase/beta-lactamase superfamily"/>
    <property type="match status" value="2"/>
</dbReference>
<dbReference type="PRINTS" id="PR00922">
    <property type="entry name" value="DADACBPTASE3"/>
</dbReference>
<keyword evidence="5" id="KW-0645">Protease</keyword>
<dbReference type="Gene3D" id="3.50.80.20">
    <property type="entry name" value="D-Ala-D-Ala carboxypeptidase C, peptidase S13"/>
    <property type="match status" value="1"/>
</dbReference>
<dbReference type="OrthoDB" id="56883at2"/>
<keyword evidence="2 5" id="KW-0378">Hydrolase</keyword>
<dbReference type="KEGG" id="mik:FOE78_04000"/>
<feature type="compositionally biased region" description="Low complexity" evidence="3">
    <location>
        <begin position="64"/>
        <end position="80"/>
    </location>
</feature>
<dbReference type="Proteomes" id="UP000319263">
    <property type="component" value="Chromosome"/>
</dbReference>
<keyword evidence="4" id="KW-0812">Transmembrane</keyword>
<dbReference type="PANTHER" id="PTHR30023:SF0">
    <property type="entry name" value="PENICILLIN-SENSITIVE CARBOXYPEPTIDASE A"/>
    <property type="match status" value="1"/>
</dbReference>
<evidence type="ECO:0000313" key="5">
    <source>
        <dbReference type="EMBL" id="QDP95189.1"/>
    </source>
</evidence>
<evidence type="ECO:0000256" key="4">
    <source>
        <dbReference type="SAM" id="Phobius"/>
    </source>
</evidence>
<feature type="compositionally biased region" description="Low complexity" evidence="3">
    <location>
        <begin position="172"/>
        <end position="192"/>
    </location>
</feature>
<evidence type="ECO:0000256" key="1">
    <source>
        <dbReference type="ARBA" id="ARBA00006096"/>
    </source>
</evidence>
<evidence type="ECO:0000256" key="3">
    <source>
        <dbReference type="SAM" id="MobiDB-lite"/>
    </source>
</evidence>
<sequence length="521" mass="52819">MSRFFRCRARSGEHTGIEVAVGKRRVLVVTTAAAVAAAAVTVAATGVLRPSHPGTAAAGEQSVTPSPSATPSSTPTPSAAASLDPVLAAVDSARATDAAELARRIAGAGKSGGKVSAAVLSGQTGKLLYGSGADSALIPASTNKLLTSATALQLLGPQHRFTTKVVATAPLPTPAADPASAGPTPTTGAKTTASKKKMTGSIVLIGGGDPYLAGDADRVTDPGQSSLESLSAATAKRLKKAGLTSVKLGYDASLFAGPAWNPHWPTGYADVVTPTSALWADEGRLYGAEGPRQSDPAKSAANLFAAQLTKRGIKVSTVTTTDVNAKVAGAADNQVAAVESLSLEKIVERLLMASDNDATEVLLRQASLAAGGDGSITSGVATVRKTLGKLGAWVGSTHTYDGSGLSRSNRVSADQLVRVIDLAVSGKQPRLSPLMTGLPVAGVEGSLHYRFSQSAAAGGRGLVRAKTGTLSQVHSLAGYSYTRDGELLVYAFVVNQPKNDWASVAWLDRVSAAVATCGCRS</sequence>